<proteinExistence type="inferred from homology"/>
<dbReference type="OrthoDB" id="9816013at2"/>
<organism evidence="8 9">
    <name type="scientific">Rubripirellula tenax</name>
    <dbReference type="NCBI Taxonomy" id="2528015"/>
    <lineage>
        <taxon>Bacteria</taxon>
        <taxon>Pseudomonadati</taxon>
        <taxon>Planctomycetota</taxon>
        <taxon>Planctomycetia</taxon>
        <taxon>Pirellulales</taxon>
        <taxon>Pirellulaceae</taxon>
        <taxon>Rubripirellula</taxon>
    </lineage>
</organism>
<evidence type="ECO:0000256" key="4">
    <source>
        <dbReference type="ARBA" id="ARBA00022679"/>
    </source>
</evidence>
<sequence>MSEATGNIESNVRGYCRLFPAVFDTAVGSTLTDASGKTFIDFFCGAGSLNYGHNHPVAKAALLDYVSRNGIQHSLDIATKAKVDFLDTFERLILKPRGMDFVVQFTGPTGTNAVEAAIKLARKQTNRSHIVAFTNAYHGHSLGSLALTGNKYYHSEFYGSRNNVTHLPFDGYLGDVDTADLLAKMLADNSSGLPVPAAVILETVQGEGGINVASRQWLRRVAEICRQHEILLIIDDIQVGNGRTGKFFSFEDAGLEPDVVCLSKSIGGGLPMSLVLIRRPLDAWKPGEHTGTFRGNNLAFVAANAVLKHWADADFESQIASRGEVIQSWLKQVCERFAAQNFCYRGRGLIWGLDVKRGDLAAKVIRQCFQDGLLIEASGADDQVLKFMPALTIERPLLFEGLRVVDAVLCRVVGEETSPSDQALQVMPQLDLGSISSVGGSASMGTLGQ</sequence>
<dbReference type="InterPro" id="IPR015421">
    <property type="entry name" value="PyrdxlP-dep_Trfase_major"/>
</dbReference>
<dbReference type="NCBIfam" id="TIGR02407">
    <property type="entry name" value="ectoine_ectB"/>
    <property type="match status" value="1"/>
</dbReference>
<gene>
    <name evidence="8" type="primary">ectB</name>
    <name evidence="8" type="ORF">Poly51_11220</name>
</gene>
<dbReference type="InterPro" id="IPR004637">
    <property type="entry name" value="Dat"/>
</dbReference>
<dbReference type="EC" id="2.6.1.76" evidence="7"/>
<dbReference type="PANTHER" id="PTHR43552">
    <property type="entry name" value="DIAMINOBUTYRATE--2-OXOGLUTARATE AMINOTRANSFERASE"/>
    <property type="match status" value="1"/>
</dbReference>
<reference evidence="8 9" key="1">
    <citation type="submission" date="2019-02" db="EMBL/GenBank/DDBJ databases">
        <title>Deep-cultivation of Planctomycetes and their phenomic and genomic characterization uncovers novel biology.</title>
        <authorList>
            <person name="Wiegand S."/>
            <person name="Jogler M."/>
            <person name="Boedeker C."/>
            <person name="Pinto D."/>
            <person name="Vollmers J."/>
            <person name="Rivas-Marin E."/>
            <person name="Kohn T."/>
            <person name="Peeters S.H."/>
            <person name="Heuer A."/>
            <person name="Rast P."/>
            <person name="Oberbeckmann S."/>
            <person name="Bunk B."/>
            <person name="Jeske O."/>
            <person name="Meyerdierks A."/>
            <person name="Storesund J.E."/>
            <person name="Kallscheuer N."/>
            <person name="Luecker S."/>
            <person name="Lage O.M."/>
            <person name="Pohl T."/>
            <person name="Merkel B.J."/>
            <person name="Hornburger P."/>
            <person name="Mueller R.-W."/>
            <person name="Bruemmer F."/>
            <person name="Labrenz M."/>
            <person name="Spormann A.M."/>
            <person name="Op Den Camp H."/>
            <person name="Overmann J."/>
            <person name="Amann R."/>
            <person name="Jetten M.S.M."/>
            <person name="Mascher T."/>
            <person name="Medema M.H."/>
            <person name="Devos D.P."/>
            <person name="Kaster A.-K."/>
            <person name="Ovreas L."/>
            <person name="Rohde M."/>
            <person name="Galperin M.Y."/>
            <person name="Jogler C."/>
        </authorList>
    </citation>
    <scope>NUCLEOTIDE SEQUENCE [LARGE SCALE GENOMIC DNA]</scope>
    <source>
        <strain evidence="8 9">Poly51</strain>
    </source>
</reference>
<evidence type="ECO:0000256" key="1">
    <source>
        <dbReference type="ARBA" id="ARBA00001933"/>
    </source>
</evidence>
<dbReference type="InterPro" id="IPR049704">
    <property type="entry name" value="Aminotrans_3_PPA_site"/>
</dbReference>
<dbReference type="GO" id="GO:0030170">
    <property type="term" value="F:pyridoxal phosphate binding"/>
    <property type="evidence" value="ECO:0007669"/>
    <property type="project" value="InterPro"/>
</dbReference>
<dbReference type="NCBIfam" id="NF006733">
    <property type="entry name" value="PRK09264.1"/>
    <property type="match status" value="1"/>
</dbReference>
<dbReference type="GO" id="GO:0047307">
    <property type="term" value="F:diaminobutyrate-pyruvate transaminase activity"/>
    <property type="evidence" value="ECO:0007669"/>
    <property type="project" value="InterPro"/>
</dbReference>
<keyword evidence="4 7" id="KW-0808">Transferase</keyword>
<evidence type="ECO:0000256" key="3">
    <source>
        <dbReference type="ARBA" id="ARBA00022576"/>
    </source>
</evidence>
<dbReference type="InterPro" id="IPR015422">
    <property type="entry name" value="PyrdxlP-dep_Trfase_small"/>
</dbReference>
<dbReference type="PROSITE" id="PS00600">
    <property type="entry name" value="AA_TRANSFER_CLASS_3"/>
    <property type="match status" value="1"/>
</dbReference>
<dbReference type="AlphaFoldDB" id="A0A5C6FH40"/>
<comment type="caution">
    <text evidence="8">The sequence shown here is derived from an EMBL/GenBank/DDBJ whole genome shotgun (WGS) entry which is preliminary data.</text>
</comment>
<evidence type="ECO:0000256" key="2">
    <source>
        <dbReference type="ARBA" id="ARBA00008954"/>
    </source>
</evidence>
<comment type="catalytic activity">
    <reaction evidence="7">
        <text>L-2,4-diaminobutanoate + 2-oxoglutarate = L-aspartate 4-semialdehyde + L-glutamate</text>
        <dbReference type="Rhea" id="RHEA:11160"/>
        <dbReference type="ChEBI" id="CHEBI:16810"/>
        <dbReference type="ChEBI" id="CHEBI:29985"/>
        <dbReference type="ChEBI" id="CHEBI:58761"/>
        <dbReference type="ChEBI" id="CHEBI:537519"/>
        <dbReference type="EC" id="2.6.1.76"/>
    </reaction>
</comment>
<comment type="pathway">
    <text evidence="7">Amine and polyamine biosynthesis; ectoine biosynthesis; L-ectoine from L-aspartate 4-semialdehyde: step 1/3.</text>
</comment>
<evidence type="ECO:0000256" key="6">
    <source>
        <dbReference type="RuleBase" id="RU003560"/>
    </source>
</evidence>
<dbReference type="Proteomes" id="UP000318288">
    <property type="component" value="Unassembled WGS sequence"/>
</dbReference>
<dbReference type="InterPro" id="IPR015424">
    <property type="entry name" value="PyrdxlP-dep_Trfase"/>
</dbReference>
<dbReference type="SUPFAM" id="SSF53383">
    <property type="entry name" value="PLP-dependent transferases"/>
    <property type="match status" value="1"/>
</dbReference>
<evidence type="ECO:0000313" key="9">
    <source>
        <dbReference type="Proteomes" id="UP000318288"/>
    </source>
</evidence>
<keyword evidence="3 7" id="KW-0032">Aminotransferase</keyword>
<dbReference type="Gene3D" id="3.40.640.10">
    <property type="entry name" value="Type I PLP-dependent aspartate aminotransferase-like (Major domain)"/>
    <property type="match status" value="1"/>
</dbReference>
<comment type="cofactor">
    <cofactor evidence="1 7">
        <name>pyridoxal 5'-phosphate</name>
        <dbReference type="ChEBI" id="CHEBI:597326"/>
    </cofactor>
</comment>
<evidence type="ECO:0000256" key="7">
    <source>
        <dbReference type="RuleBase" id="RU365034"/>
    </source>
</evidence>
<dbReference type="GO" id="GO:0045303">
    <property type="term" value="F:diaminobutyrate-2-oxoglutarate transaminase activity"/>
    <property type="evidence" value="ECO:0007669"/>
    <property type="project" value="UniProtKB-EC"/>
</dbReference>
<protein>
    <recommendedName>
        <fullName evidence="7">Diaminobutyrate--2-oxoglutarate transaminase</fullName>
        <ecNumber evidence="7">2.6.1.76</ecNumber>
    </recommendedName>
    <alternativeName>
        <fullName evidence="7">DABA aminotransferase</fullName>
    </alternativeName>
</protein>
<keyword evidence="5 6" id="KW-0663">Pyridoxal phosphate</keyword>
<dbReference type="RefSeq" id="WP_146454930.1">
    <property type="nucleotide sequence ID" value="NZ_SJPW01000001.1"/>
</dbReference>
<dbReference type="Gene3D" id="3.90.1150.10">
    <property type="entry name" value="Aspartate Aminotransferase, domain 1"/>
    <property type="match status" value="1"/>
</dbReference>
<dbReference type="GO" id="GO:0019491">
    <property type="term" value="P:ectoine biosynthetic process"/>
    <property type="evidence" value="ECO:0007669"/>
    <property type="project" value="UniProtKB-UniPathway"/>
</dbReference>
<dbReference type="InterPro" id="IPR012773">
    <property type="entry name" value="Ectoine_EctB"/>
</dbReference>
<evidence type="ECO:0000313" key="8">
    <source>
        <dbReference type="EMBL" id="TWU60841.1"/>
    </source>
</evidence>
<name>A0A5C6FH40_9BACT</name>
<evidence type="ECO:0000256" key="5">
    <source>
        <dbReference type="ARBA" id="ARBA00022898"/>
    </source>
</evidence>
<dbReference type="CDD" id="cd00610">
    <property type="entry name" value="OAT_like"/>
    <property type="match status" value="1"/>
</dbReference>
<dbReference type="PIRSF" id="PIRSF000521">
    <property type="entry name" value="Transaminase_4ab_Lys_Orn"/>
    <property type="match status" value="1"/>
</dbReference>
<dbReference type="PANTHER" id="PTHR43552:SF2">
    <property type="entry name" value="DIAMINOBUTYRATE--2-OXOGLUTARATE TRANSAMINASE"/>
    <property type="match status" value="1"/>
</dbReference>
<comment type="similarity">
    <text evidence="2 6">Belongs to the class-III pyridoxal-phosphate-dependent aminotransferase family.</text>
</comment>
<dbReference type="Pfam" id="PF00202">
    <property type="entry name" value="Aminotran_3"/>
    <property type="match status" value="1"/>
</dbReference>
<dbReference type="FunFam" id="3.40.640.10:FF:000004">
    <property type="entry name" value="Acetylornithine aminotransferase"/>
    <property type="match status" value="1"/>
</dbReference>
<keyword evidence="9" id="KW-1185">Reference proteome</keyword>
<comment type="function">
    <text evidence="7">Catalyzes reversively the conversion of L-aspartate beta-semialdehyde (ASA) to L-2,4-diaminobutyrate (DABA) by transamination with L-glutamate.</text>
</comment>
<dbReference type="EMBL" id="SJPW01000001">
    <property type="protein sequence ID" value="TWU60841.1"/>
    <property type="molecule type" value="Genomic_DNA"/>
</dbReference>
<dbReference type="InterPro" id="IPR005814">
    <property type="entry name" value="Aminotrans_3"/>
</dbReference>
<accession>A0A5C6FH40</accession>
<dbReference type="UniPathway" id="UPA00067">
    <property type="reaction ID" value="UER00121"/>
</dbReference>
<dbReference type="NCBIfam" id="TIGR00709">
    <property type="entry name" value="dat"/>
    <property type="match status" value="1"/>
</dbReference>